<comment type="caution">
    <text evidence="7">The sequence shown here is derived from an EMBL/GenBank/DDBJ whole genome shotgun (WGS) entry which is preliminary data.</text>
</comment>
<dbReference type="GO" id="GO:0006355">
    <property type="term" value="P:regulation of DNA-templated transcription"/>
    <property type="evidence" value="ECO:0007669"/>
    <property type="project" value="InterPro"/>
</dbReference>
<evidence type="ECO:0000313" key="7">
    <source>
        <dbReference type="EMBL" id="TPX54357.1"/>
    </source>
</evidence>
<dbReference type="InterPro" id="IPR008676">
    <property type="entry name" value="MRG"/>
</dbReference>
<dbReference type="InterPro" id="IPR026541">
    <property type="entry name" value="MRG_dom"/>
</dbReference>
<organism evidence="7 8">
    <name type="scientific">Synchytrium endobioticum</name>
    <dbReference type="NCBI Taxonomy" id="286115"/>
    <lineage>
        <taxon>Eukaryota</taxon>
        <taxon>Fungi</taxon>
        <taxon>Fungi incertae sedis</taxon>
        <taxon>Chytridiomycota</taxon>
        <taxon>Chytridiomycota incertae sedis</taxon>
        <taxon>Chytridiomycetes</taxon>
        <taxon>Synchytriales</taxon>
        <taxon>Synchytriaceae</taxon>
        <taxon>Synchytrium</taxon>
    </lineage>
</organism>
<dbReference type="AlphaFoldDB" id="A0A507DT09"/>
<accession>A0A507DT09</accession>
<dbReference type="EMBL" id="QEAN01000006">
    <property type="protein sequence ID" value="TPX54357.1"/>
    <property type="molecule type" value="Genomic_DNA"/>
</dbReference>
<keyword evidence="4" id="KW-0804">Transcription</keyword>
<feature type="domain" description="MRG" evidence="6">
    <location>
        <begin position="41"/>
        <end position="213"/>
    </location>
</feature>
<reference evidence="7 8" key="1">
    <citation type="journal article" date="2019" name="Sci. Rep.">
        <title>Comparative genomics of chytrid fungi reveal insights into the obligate biotrophic and pathogenic lifestyle of Synchytrium endobioticum.</title>
        <authorList>
            <person name="van de Vossenberg B.T.L.H."/>
            <person name="Warris S."/>
            <person name="Nguyen H.D.T."/>
            <person name="van Gent-Pelzer M.P.E."/>
            <person name="Joly D.L."/>
            <person name="van de Geest H.C."/>
            <person name="Bonants P.J.M."/>
            <person name="Smith D.S."/>
            <person name="Levesque C.A."/>
            <person name="van der Lee T.A.J."/>
        </authorList>
    </citation>
    <scope>NUCLEOTIDE SEQUENCE [LARGE SCALE GENOMIC DNA]</scope>
    <source>
        <strain evidence="7 8">MB42</strain>
    </source>
</reference>
<dbReference type="VEuPathDB" id="FungiDB:SeMB42_g00314"/>
<protein>
    <recommendedName>
        <fullName evidence="6">MRG domain-containing protein</fullName>
    </recommendedName>
</protein>
<evidence type="ECO:0000256" key="3">
    <source>
        <dbReference type="ARBA" id="ARBA00023015"/>
    </source>
</evidence>
<keyword evidence="3" id="KW-0805">Transcription regulation</keyword>
<dbReference type="STRING" id="286115.A0A507DT09"/>
<name>A0A507DT09_9FUNG</name>
<evidence type="ECO:0000313" key="8">
    <source>
        <dbReference type="Proteomes" id="UP000317494"/>
    </source>
</evidence>
<evidence type="ECO:0000256" key="2">
    <source>
        <dbReference type="ARBA" id="ARBA00022853"/>
    </source>
</evidence>
<evidence type="ECO:0000256" key="4">
    <source>
        <dbReference type="ARBA" id="ARBA00023163"/>
    </source>
</evidence>
<gene>
    <name evidence="7" type="ORF">SeMB42_g00314</name>
</gene>
<evidence type="ECO:0000256" key="1">
    <source>
        <dbReference type="ARBA" id="ARBA00004123"/>
    </source>
</evidence>
<dbReference type="GO" id="GO:0000123">
    <property type="term" value="C:histone acetyltransferase complex"/>
    <property type="evidence" value="ECO:0007669"/>
    <property type="project" value="TreeGrafter"/>
</dbReference>
<dbReference type="Pfam" id="PF05712">
    <property type="entry name" value="MRG"/>
    <property type="match status" value="1"/>
</dbReference>
<sequence length="213" mass="24379">MYNDRDTPLVEQTAIVVLLMSRNKKKEGTPVLLGDYGTDRRKSKVDDAKKQDLIKIVVPDSLKQRLASDHDHVHLQEKVVSLPKKPTVYEILESYKTYKLSNTHSPADPEVLIEVIHGMRLYFDKTLSNQLLYNGNEKKQYTKQMRNIGGQQDTLASNVYGAEHLLRLFVNLPTLLAETYTDNETIEILKSLVSDLLLHIEANGDKYFGTEYE</sequence>
<dbReference type="PANTHER" id="PTHR10880:SF15">
    <property type="entry name" value="MSL COMPLEX SUBUNIT 3"/>
    <property type="match status" value="1"/>
</dbReference>
<comment type="subcellular location">
    <subcellularLocation>
        <location evidence="1">Nucleus</location>
    </subcellularLocation>
</comment>
<keyword evidence="8" id="KW-1185">Reference proteome</keyword>
<keyword evidence="5" id="KW-0539">Nucleus</keyword>
<evidence type="ECO:0000256" key="5">
    <source>
        <dbReference type="ARBA" id="ARBA00023242"/>
    </source>
</evidence>
<dbReference type="GO" id="GO:0006325">
    <property type="term" value="P:chromatin organization"/>
    <property type="evidence" value="ECO:0007669"/>
    <property type="project" value="UniProtKB-KW"/>
</dbReference>
<dbReference type="PROSITE" id="PS51640">
    <property type="entry name" value="MRG"/>
    <property type="match status" value="1"/>
</dbReference>
<evidence type="ECO:0000259" key="6">
    <source>
        <dbReference type="Pfam" id="PF05712"/>
    </source>
</evidence>
<keyword evidence="2" id="KW-0156">Chromatin regulator</keyword>
<dbReference type="PANTHER" id="PTHR10880">
    <property type="entry name" value="MORTALITY FACTOR 4-LIKE PROTEIN"/>
    <property type="match status" value="1"/>
</dbReference>
<dbReference type="Gene3D" id="1.10.274.30">
    <property type="entry name" value="MRG domain"/>
    <property type="match status" value="1"/>
</dbReference>
<dbReference type="GO" id="GO:0005634">
    <property type="term" value="C:nucleus"/>
    <property type="evidence" value="ECO:0007669"/>
    <property type="project" value="UniProtKB-SubCell"/>
</dbReference>
<dbReference type="Proteomes" id="UP000317494">
    <property type="component" value="Unassembled WGS sequence"/>
</dbReference>
<dbReference type="InterPro" id="IPR038217">
    <property type="entry name" value="MRG_C_sf"/>
</dbReference>
<proteinExistence type="predicted"/>